<reference evidence="3" key="1">
    <citation type="journal article" date="2019" name="Int. J. Syst. Evol. Microbiol.">
        <title>The Global Catalogue of Microorganisms (GCM) 10K type strain sequencing project: providing services to taxonomists for standard genome sequencing and annotation.</title>
        <authorList>
            <consortium name="The Broad Institute Genomics Platform"/>
            <consortium name="The Broad Institute Genome Sequencing Center for Infectious Disease"/>
            <person name="Wu L."/>
            <person name="Ma J."/>
        </authorList>
    </citation>
    <scope>NUCLEOTIDE SEQUENCE [LARGE SCALE GENOMIC DNA]</scope>
    <source>
        <strain evidence="3">CCUG 48316</strain>
    </source>
</reference>
<dbReference type="Proteomes" id="UP001596292">
    <property type="component" value="Unassembled WGS sequence"/>
</dbReference>
<proteinExistence type="predicted"/>
<feature type="domain" description="PilZ" evidence="1">
    <location>
        <begin position="17"/>
        <end position="93"/>
    </location>
</feature>
<dbReference type="RefSeq" id="WP_378971183.1">
    <property type="nucleotide sequence ID" value="NZ_JBHSWN010000001.1"/>
</dbReference>
<dbReference type="EMBL" id="JBHSWN010000001">
    <property type="protein sequence ID" value="MFC6790889.1"/>
    <property type="molecule type" value="Genomic_DNA"/>
</dbReference>
<accession>A0ABW2BMB1</accession>
<dbReference type="SUPFAM" id="SSF141371">
    <property type="entry name" value="PilZ domain-like"/>
    <property type="match status" value="1"/>
</dbReference>
<gene>
    <name evidence="2" type="ORF">ACFQE0_15455</name>
</gene>
<evidence type="ECO:0000313" key="2">
    <source>
        <dbReference type="EMBL" id="MFC6790889.1"/>
    </source>
</evidence>
<keyword evidence="3" id="KW-1185">Reference proteome</keyword>
<evidence type="ECO:0000313" key="3">
    <source>
        <dbReference type="Proteomes" id="UP001596292"/>
    </source>
</evidence>
<name>A0ABW2BMB1_9HYPH</name>
<protein>
    <submittedName>
        <fullName evidence="2">PilZ domain-containing protein</fullName>
    </submittedName>
</protein>
<organism evidence="2 3">
    <name type="scientific">Methylobacterium komagatae</name>
    <dbReference type="NCBI Taxonomy" id="374425"/>
    <lineage>
        <taxon>Bacteria</taxon>
        <taxon>Pseudomonadati</taxon>
        <taxon>Pseudomonadota</taxon>
        <taxon>Alphaproteobacteria</taxon>
        <taxon>Hyphomicrobiales</taxon>
        <taxon>Methylobacteriaceae</taxon>
        <taxon>Methylobacterium</taxon>
    </lineage>
</organism>
<dbReference type="Pfam" id="PF07238">
    <property type="entry name" value="PilZ"/>
    <property type="match status" value="1"/>
</dbReference>
<comment type="caution">
    <text evidence="2">The sequence shown here is derived from an EMBL/GenBank/DDBJ whole genome shotgun (WGS) entry which is preliminary data.</text>
</comment>
<sequence length="94" mass="10584">MNGFKRDVSATGNHPARAKRNRVVLQGRVVIGNELHNCVVRDLSRDGAKISIPSRFALPDTFELVIAADDLSMVRVRLRWRRGDFAGLTFLPLR</sequence>
<evidence type="ECO:0000259" key="1">
    <source>
        <dbReference type="Pfam" id="PF07238"/>
    </source>
</evidence>
<dbReference type="InterPro" id="IPR009875">
    <property type="entry name" value="PilZ_domain"/>
</dbReference>
<dbReference type="Gene3D" id="2.40.10.220">
    <property type="entry name" value="predicted glycosyltransferase like domains"/>
    <property type="match status" value="1"/>
</dbReference>